<dbReference type="InterPro" id="IPR050204">
    <property type="entry name" value="AraC_XylS_family_regulators"/>
</dbReference>
<dbReference type="PROSITE" id="PS01124">
    <property type="entry name" value="HTH_ARAC_FAMILY_2"/>
    <property type="match status" value="1"/>
</dbReference>
<evidence type="ECO:0000256" key="3">
    <source>
        <dbReference type="ARBA" id="ARBA00023163"/>
    </source>
</evidence>
<evidence type="ECO:0000313" key="6">
    <source>
        <dbReference type="Proteomes" id="UP000541136"/>
    </source>
</evidence>
<reference evidence="5 6" key="1">
    <citation type="submission" date="2020-08" db="EMBL/GenBank/DDBJ databases">
        <title>Genomic Encyclopedia of Type Strains, Phase IV (KMG-IV): sequencing the most valuable type-strain genomes for metagenomic binning, comparative biology and taxonomic classification.</title>
        <authorList>
            <person name="Goeker M."/>
        </authorList>
    </citation>
    <scope>NUCLEOTIDE SEQUENCE [LARGE SCALE GENOMIC DNA]</scope>
    <source>
        <strain evidence="5 6">DSM 12141</strain>
    </source>
</reference>
<dbReference type="Pfam" id="PF12833">
    <property type="entry name" value="HTH_18"/>
    <property type="match status" value="1"/>
</dbReference>
<dbReference type="PRINTS" id="PR00032">
    <property type="entry name" value="HTHARAC"/>
</dbReference>
<dbReference type="RefSeq" id="WP_151024266.1">
    <property type="nucleotide sequence ID" value="NZ_JACHIB010000005.1"/>
</dbReference>
<dbReference type="Pfam" id="PF14525">
    <property type="entry name" value="AraC_binding_2"/>
    <property type="match status" value="1"/>
</dbReference>
<dbReference type="GO" id="GO:0003700">
    <property type="term" value="F:DNA-binding transcription factor activity"/>
    <property type="evidence" value="ECO:0007669"/>
    <property type="project" value="InterPro"/>
</dbReference>
<dbReference type="AlphaFoldDB" id="A0A7W9TMH8"/>
<keyword evidence="2 5" id="KW-0238">DNA-binding</keyword>
<dbReference type="SMART" id="SM00342">
    <property type="entry name" value="HTH_ARAC"/>
    <property type="match status" value="1"/>
</dbReference>
<dbReference type="PROSITE" id="PS00041">
    <property type="entry name" value="HTH_ARAC_FAMILY_1"/>
    <property type="match status" value="1"/>
</dbReference>
<dbReference type="InterPro" id="IPR009057">
    <property type="entry name" value="Homeodomain-like_sf"/>
</dbReference>
<evidence type="ECO:0000259" key="4">
    <source>
        <dbReference type="PROSITE" id="PS01124"/>
    </source>
</evidence>
<evidence type="ECO:0000256" key="2">
    <source>
        <dbReference type="ARBA" id="ARBA00023125"/>
    </source>
</evidence>
<dbReference type="InterPro" id="IPR035418">
    <property type="entry name" value="AraC-bd_2"/>
</dbReference>
<evidence type="ECO:0000313" key="5">
    <source>
        <dbReference type="EMBL" id="MBB6083111.1"/>
    </source>
</evidence>
<dbReference type="Gene3D" id="1.10.10.60">
    <property type="entry name" value="Homeodomain-like"/>
    <property type="match status" value="1"/>
</dbReference>
<evidence type="ECO:0000256" key="1">
    <source>
        <dbReference type="ARBA" id="ARBA00023015"/>
    </source>
</evidence>
<gene>
    <name evidence="5" type="ORF">HNR28_001146</name>
</gene>
<keyword evidence="1" id="KW-0805">Transcription regulation</keyword>
<dbReference type="GO" id="GO:0043565">
    <property type="term" value="F:sequence-specific DNA binding"/>
    <property type="evidence" value="ECO:0007669"/>
    <property type="project" value="InterPro"/>
</dbReference>
<dbReference type="InterPro" id="IPR020449">
    <property type="entry name" value="Tscrpt_reg_AraC-type_HTH"/>
</dbReference>
<dbReference type="InterPro" id="IPR018060">
    <property type="entry name" value="HTH_AraC"/>
</dbReference>
<dbReference type="PANTHER" id="PTHR46796">
    <property type="entry name" value="HTH-TYPE TRANSCRIPTIONAL ACTIVATOR RHAS-RELATED"/>
    <property type="match status" value="1"/>
</dbReference>
<dbReference type="SUPFAM" id="SSF46689">
    <property type="entry name" value="Homeodomain-like"/>
    <property type="match status" value="1"/>
</dbReference>
<sequence>MYSRYSTRDIADQDKSRYWEAAVNDAYFDLKLTFQETRTFDATLDFWEIGRLSLSRLYSQALQYQRLGQHCTNESDSFLVNVPELSEIHFEQMGRSTWCAPGGFILEDSREPFLFQHPKANAMWVLKIPGDLLRSRLRNPRAYCATLFDARDGAGSLFVNYLKLLIEHRQDLPETTQALMGMHTVDLLAATLERNPKVLHSEDSAVRNAHLKRVETYIRTHLDNPNLKPDLIAQACHLSTRYLHMLCRETGCSVSDWVRELRLQEAHAQLRYRPASTQIGTIAYQLGFTDQSKFCNQFKARFGMTPGEARNPAR</sequence>
<name>A0A7W9TMH8_CASDE</name>
<dbReference type="EMBL" id="JACHIB010000005">
    <property type="protein sequence ID" value="MBB6083111.1"/>
    <property type="molecule type" value="Genomic_DNA"/>
</dbReference>
<protein>
    <submittedName>
        <fullName evidence="5">AraC-like DNA-binding protein</fullName>
    </submittedName>
</protein>
<accession>A0A7W9TMH8</accession>
<dbReference type="PANTHER" id="PTHR46796:SF6">
    <property type="entry name" value="ARAC SUBFAMILY"/>
    <property type="match status" value="1"/>
</dbReference>
<keyword evidence="3" id="KW-0804">Transcription</keyword>
<proteinExistence type="predicted"/>
<comment type="caution">
    <text evidence="5">The sequence shown here is derived from an EMBL/GenBank/DDBJ whole genome shotgun (WGS) entry which is preliminary data.</text>
</comment>
<feature type="domain" description="HTH araC/xylS-type" evidence="4">
    <location>
        <begin position="212"/>
        <end position="312"/>
    </location>
</feature>
<organism evidence="5 6">
    <name type="scientific">Castellaniella defragrans</name>
    <name type="common">Alcaligenes defragrans</name>
    <dbReference type="NCBI Taxonomy" id="75697"/>
    <lineage>
        <taxon>Bacteria</taxon>
        <taxon>Pseudomonadati</taxon>
        <taxon>Pseudomonadota</taxon>
        <taxon>Betaproteobacteria</taxon>
        <taxon>Burkholderiales</taxon>
        <taxon>Alcaligenaceae</taxon>
        <taxon>Castellaniella</taxon>
    </lineage>
</organism>
<dbReference type="InterPro" id="IPR018062">
    <property type="entry name" value="HTH_AraC-typ_CS"/>
</dbReference>
<dbReference type="Proteomes" id="UP000541136">
    <property type="component" value="Unassembled WGS sequence"/>
</dbReference>